<feature type="coiled-coil region" evidence="1">
    <location>
        <begin position="706"/>
        <end position="737"/>
    </location>
</feature>
<proteinExistence type="predicted"/>
<accession>A0A420W1X3</accession>
<comment type="caution">
    <text evidence="2">The sequence shown here is derived from an EMBL/GenBank/DDBJ whole genome shotgun (WGS) entry which is preliminary data.</text>
</comment>
<dbReference type="RefSeq" id="WP_121122655.1">
    <property type="nucleotide sequence ID" value="NZ_RBWS01000005.1"/>
</dbReference>
<dbReference type="Proteomes" id="UP000282423">
    <property type="component" value="Unassembled WGS sequence"/>
</dbReference>
<dbReference type="Gene3D" id="3.40.50.300">
    <property type="entry name" value="P-loop containing nucleotide triphosphate hydrolases"/>
    <property type="match status" value="1"/>
</dbReference>
<sequence length="759" mass="88529">MSFKIIAIRPLDNCADHIRKNLARGEFYFFDNTYRPSIDLTGIEKKEEQSSLPSNFFSLQSKNPNTSLESINIHAVVGKNGSGKSSLIELMIRVLNNFFKAQKYIKLTDRLRYSKGVAAELYFSIGEHVYKIRVDTSEGDINDIGIKGEIATITPEPDKISQELFFTMYVNYSLYGLDSGDFWKETVHENKDEETDDESWLDKVFHKNDGYQTQLVIHPWRDNGQIDIRNEKELMRQRLISQIILDGSFIEFTEGLNVRSFVLKFSEVDFLTEYFNKIFDITGNDGYIEEKYPKKYILEYLNEFLSDINKRNIDLFEIIQKLINEGIAKNFADVRYNKGEYFSDYVFLEKFKFLSDSQIEEIIYLFMCFEVIEAEVGNLEDFEGTTFLRQLFFYAIVKLRKTLRYPRYAFINAESYLFQVFKKGPLEISKKNISDIIKDDSHISIKLRQAIEILKLAKDTPNSALIQFYHDHAQNRKQKVEGISALRELINQAVKERGIEPIYFVPPPVFNIDILLSKKNKEINGIELDGNDISWKSISSGEFQKIGIISSLVYHLNNLDSVRSHKGAQENFYNYENVNIMLDEIELYFHPEYQRTFIYDLLLKLEKTIFKQIKNINITFITHSPFILSDIPSQNILKLKEGKVETDNVLNSFAANIHDLLRDDFFLKGGSMGEFASKKIDGLVRYLYLKSKILELENDVEIDFYSKSIKEELKKLLIECKREIQELESDNNNKHSKHIISLIGEPILKSKLQELYTKI</sequence>
<evidence type="ECO:0000313" key="3">
    <source>
        <dbReference type="Proteomes" id="UP000282423"/>
    </source>
</evidence>
<keyword evidence="3" id="KW-1185">Reference proteome</keyword>
<protein>
    <recommendedName>
        <fullName evidence="4">ATPase AAA-type core domain-containing protein</fullName>
    </recommendedName>
</protein>
<evidence type="ECO:0000313" key="2">
    <source>
        <dbReference type="EMBL" id="RKO72550.1"/>
    </source>
</evidence>
<name>A0A420W1X3_9SPHI</name>
<dbReference type="SUPFAM" id="SSF52540">
    <property type="entry name" value="P-loop containing nucleoside triphosphate hydrolases"/>
    <property type="match status" value="1"/>
</dbReference>
<organism evidence="2 3">
    <name type="scientific">Sphingobacterium puteale</name>
    <dbReference type="NCBI Taxonomy" id="2420510"/>
    <lineage>
        <taxon>Bacteria</taxon>
        <taxon>Pseudomonadati</taxon>
        <taxon>Bacteroidota</taxon>
        <taxon>Sphingobacteriia</taxon>
        <taxon>Sphingobacteriales</taxon>
        <taxon>Sphingobacteriaceae</taxon>
        <taxon>Sphingobacterium</taxon>
    </lineage>
</organism>
<dbReference type="InterPro" id="IPR027417">
    <property type="entry name" value="P-loop_NTPase"/>
</dbReference>
<dbReference type="CDD" id="cd00267">
    <property type="entry name" value="ABC_ATPase"/>
    <property type="match status" value="1"/>
</dbReference>
<evidence type="ECO:0008006" key="4">
    <source>
        <dbReference type="Google" id="ProtNLM"/>
    </source>
</evidence>
<dbReference type="AlphaFoldDB" id="A0A420W1X3"/>
<keyword evidence="1" id="KW-0175">Coiled coil</keyword>
<dbReference type="PANTHER" id="PTHR43581">
    <property type="entry name" value="ATP/GTP PHOSPHATASE"/>
    <property type="match status" value="1"/>
</dbReference>
<evidence type="ECO:0000256" key="1">
    <source>
        <dbReference type="SAM" id="Coils"/>
    </source>
</evidence>
<reference evidence="2 3" key="1">
    <citation type="submission" date="2018-10" db="EMBL/GenBank/DDBJ databases">
        <title>Sphingobacterium sp. M05W1-28.</title>
        <authorList>
            <person name="Cai H."/>
        </authorList>
    </citation>
    <scope>NUCLEOTIDE SEQUENCE [LARGE SCALE GENOMIC DNA]</scope>
    <source>
        <strain evidence="2 3">M05W1-28</strain>
    </source>
</reference>
<dbReference type="PANTHER" id="PTHR43581:SF4">
    <property type="entry name" value="ATP_GTP PHOSPHATASE"/>
    <property type="match status" value="1"/>
</dbReference>
<gene>
    <name evidence="2" type="ORF">D7322_07085</name>
</gene>
<dbReference type="EMBL" id="RBWS01000005">
    <property type="protein sequence ID" value="RKO72550.1"/>
    <property type="molecule type" value="Genomic_DNA"/>
</dbReference>
<dbReference type="InterPro" id="IPR051396">
    <property type="entry name" value="Bact_Antivir_Def_Nuclease"/>
</dbReference>
<dbReference type="OrthoDB" id="997844at2"/>